<dbReference type="Pfam" id="PF10066">
    <property type="entry name" value="DUF2304"/>
    <property type="match status" value="1"/>
</dbReference>
<evidence type="ECO:0000313" key="3">
    <source>
        <dbReference type="Proteomes" id="UP000726170"/>
    </source>
</evidence>
<dbReference type="EMBL" id="JAHLQF010000002">
    <property type="protein sequence ID" value="MBU5484835.1"/>
    <property type="molecule type" value="Genomic_DNA"/>
</dbReference>
<keyword evidence="1" id="KW-1133">Transmembrane helix</keyword>
<accession>A0ABS6EIJ7</accession>
<dbReference type="RefSeq" id="WP_216439335.1">
    <property type="nucleotide sequence ID" value="NZ_JAHLQF010000002.1"/>
</dbReference>
<feature type="transmembrane region" description="Helical" evidence="1">
    <location>
        <begin position="6"/>
        <end position="22"/>
    </location>
</feature>
<evidence type="ECO:0000313" key="2">
    <source>
        <dbReference type="EMBL" id="MBU5484835.1"/>
    </source>
</evidence>
<sequence length="109" mass="12918">MNLFCFMISLFFLVISIIFVRKRSLEFKWGLLWILVSLILMIFSIDSRIVEYLAKATGIMYAPAFLFFMGIVFNLIMIFYLMIVISSMQKKLTKLIQENSILKDRVEER</sequence>
<organism evidence="2 3">
    <name type="scientific">Clostridium mobile</name>
    <dbReference type="NCBI Taxonomy" id="2841512"/>
    <lineage>
        <taxon>Bacteria</taxon>
        <taxon>Bacillati</taxon>
        <taxon>Bacillota</taxon>
        <taxon>Clostridia</taxon>
        <taxon>Eubacteriales</taxon>
        <taxon>Clostridiaceae</taxon>
        <taxon>Clostridium</taxon>
    </lineage>
</organism>
<keyword evidence="1" id="KW-0472">Membrane</keyword>
<keyword evidence="1" id="KW-0812">Transmembrane</keyword>
<feature type="transmembrane region" description="Helical" evidence="1">
    <location>
        <begin position="29"/>
        <end position="45"/>
    </location>
</feature>
<evidence type="ECO:0000256" key="1">
    <source>
        <dbReference type="SAM" id="Phobius"/>
    </source>
</evidence>
<keyword evidence="3" id="KW-1185">Reference proteome</keyword>
<name>A0ABS6EIJ7_9CLOT</name>
<protein>
    <submittedName>
        <fullName evidence="2">DUF2304 domain-containing protein</fullName>
    </submittedName>
</protein>
<gene>
    <name evidence="2" type="ORF">KQI86_10855</name>
</gene>
<dbReference type="Proteomes" id="UP000726170">
    <property type="component" value="Unassembled WGS sequence"/>
</dbReference>
<dbReference type="InterPro" id="IPR019277">
    <property type="entry name" value="DUF2304"/>
</dbReference>
<proteinExistence type="predicted"/>
<comment type="caution">
    <text evidence="2">The sequence shown here is derived from an EMBL/GenBank/DDBJ whole genome shotgun (WGS) entry which is preliminary data.</text>
</comment>
<feature type="transmembrane region" description="Helical" evidence="1">
    <location>
        <begin position="65"/>
        <end position="85"/>
    </location>
</feature>
<reference evidence="2 3" key="1">
    <citation type="submission" date="2021-06" db="EMBL/GenBank/DDBJ databases">
        <authorList>
            <person name="Sun Q."/>
            <person name="Li D."/>
        </authorList>
    </citation>
    <scope>NUCLEOTIDE SEQUENCE [LARGE SCALE GENOMIC DNA]</scope>
    <source>
        <strain evidence="2 3">MSJ-11</strain>
    </source>
</reference>